<dbReference type="Pfam" id="PF01400">
    <property type="entry name" value="Astacin"/>
    <property type="match status" value="1"/>
</dbReference>
<feature type="binding site" evidence="3">
    <location>
        <position position="126"/>
    </location>
    <ligand>
        <name>Zn(2+)</name>
        <dbReference type="ChEBI" id="CHEBI:29105"/>
        <note>catalytic</note>
    </ligand>
</feature>
<feature type="binding site" evidence="3">
    <location>
        <position position="130"/>
    </location>
    <ligand>
        <name>Zn(2+)</name>
        <dbReference type="ChEBI" id="CHEBI:29105"/>
        <note>catalytic</note>
    </ligand>
</feature>
<dbReference type="EMBL" id="JARKHS020019701">
    <property type="protein sequence ID" value="KAK8771464.1"/>
    <property type="molecule type" value="Genomic_DNA"/>
</dbReference>
<reference evidence="6 7" key="1">
    <citation type="journal article" date="2023" name="Arcadia Sci">
        <title>De novo assembly of a long-read Amblyomma americanum tick genome.</title>
        <authorList>
            <person name="Chou S."/>
            <person name="Poskanzer K.E."/>
            <person name="Rollins M."/>
            <person name="Thuy-Boun P.S."/>
        </authorList>
    </citation>
    <scope>NUCLEOTIDE SEQUENCE [LARGE SCALE GENOMIC DNA]</scope>
    <source>
        <strain evidence="6">F_SG_1</strain>
        <tissue evidence="6">Salivary glands</tissue>
    </source>
</reference>
<dbReference type="InterPro" id="IPR006026">
    <property type="entry name" value="Peptidase_Metallo"/>
</dbReference>
<keyword evidence="3 4" id="KW-0645">Protease</keyword>
<keyword evidence="3 4" id="KW-0479">Metal-binding</keyword>
<dbReference type="PANTHER" id="PTHR10127:SF850">
    <property type="entry name" value="METALLOENDOPEPTIDASE"/>
    <property type="match status" value="1"/>
</dbReference>
<protein>
    <recommendedName>
        <fullName evidence="4">Metalloendopeptidase</fullName>
        <ecNumber evidence="4">3.4.24.-</ecNumber>
    </recommendedName>
</protein>
<gene>
    <name evidence="6" type="ORF">V5799_025284</name>
</gene>
<name>A0AAQ4E9V3_AMBAM</name>
<keyword evidence="3 4" id="KW-0862">Zinc</keyword>
<evidence type="ECO:0000259" key="5">
    <source>
        <dbReference type="PROSITE" id="PS51864"/>
    </source>
</evidence>
<dbReference type="PROSITE" id="PS51864">
    <property type="entry name" value="ASTACIN"/>
    <property type="match status" value="1"/>
</dbReference>
<dbReference type="PANTHER" id="PTHR10127">
    <property type="entry name" value="DISCOIDIN, CUB, EGF, LAMININ , AND ZINC METALLOPROTEASE DOMAIN CONTAINING"/>
    <property type="match status" value="1"/>
</dbReference>
<dbReference type="InterPro" id="IPR024079">
    <property type="entry name" value="MetalloPept_cat_dom_sf"/>
</dbReference>
<comment type="caution">
    <text evidence="6">The sequence shown here is derived from an EMBL/GenBank/DDBJ whole genome shotgun (WGS) entry which is preliminary data.</text>
</comment>
<dbReference type="SMART" id="SM00235">
    <property type="entry name" value="ZnMc"/>
    <property type="match status" value="1"/>
</dbReference>
<proteinExistence type="predicted"/>
<keyword evidence="3 4" id="KW-0482">Metalloprotease</keyword>
<comment type="caution">
    <text evidence="3">Lacks conserved residue(s) required for the propagation of feature annotation.</text>
</comment>
<dbReference type="GO" id="GO:0004222">
    <property type="term" value="F:metalloendopeptidase activity"/>
    <property type="evidence" value="ECO:0007669"/>
    <property type="project" value="UniProtKB-UniRule"/>
</dbReference>
<dbReference type="EC" id="3.4.24.-" evidence="4"/>
<dbReference type="Gene3D" id="3.40.390.10">
    <property type="entry name" value="Collagenase (Catalytic Domain)"/>
    <property type="match status" value="1"/>
</dbReference>
<dbReference type="InterPro" id="IPR034035">
    <property type="entry name" value="Astacin-like_dom"/>
</dbReference>
<dbReference type="Proteomes" id="UP001321473">
    <property type="component" value="Unassembled WGS sequence"/>
</dbReference>
<organism evidence="6 7">
    <name type="scientific">Amblyomma americanum</name>
    <name type="common">Lone star tick</name>
    <dbReference type="NCBI Taxonomy" id="6943"/>
    <lineage>
        <taxon>Eukaryota</taxon>
        <taxon>Metazoa</taxon>
        <taxon>Ecdysozoa</taxon>
        <taxon>Arthropoda</taxon>
        <taxon>Chelicerata</taxon>
        <taxon>Arachnida</taxon>
        <taxon>Acari</taxon>
        <taxon>Parasitiformes</taxon>
        <taxon>Ixodida</taxon>
        <taxon>Ixodoidea</taxon>
        <taxon>Ixodidae</taxon>
        <taxon>Amblyomminae</taxon>
        <taxon>Amblyomma</taxon>
    </lineage>
</organism>
<dbReference type="GO" id="GO:0006508">
    <property type="term" value="P:proteolysis"/>
    <property type="evidence" value="ECO:0007669"/>
    <property type="project" value="UniProtKB-KW"/>
</dbReference>
<evidence type="ECO:0000256" key="4">
    <source>
        <dbReference type="RuleBase" id="RU361183"/>
    </source>
</evidence>
<comment type="cofactor">
    <cofactor evidence="3 4">
        <name>Zn(2+)</name>
        <dbReference type="ChEBI" id="CHEBI:29105"/>
    </cofactor>
    <text evidence="3 4">Binds 1 zinc ion per subunit.</text>
</comment>
<evidence type="ECO:0000256" key="3">
    <source>
        <dbReference type="PROSITE-ProRule" id="PRU01211"/>
    </source>
</evidence>
<comment type="subunit">
    <text evidence="1">Monomer.</text>
</comment>
<feature type="binding site" evidence="3">
    <location>
        <position position="136"/>
    </location>
    <ligand>
        <name>Zn(2+)</name>
        <dbReference type="ChEBI" id="CHEBI:29105"/>
        <note>catalytic</note>
    </ligand>
</feature>
<dbReference type="GO" id="GO:0008270">
    <property type="term" value="F:zinc ion binding"/>
    <property type="evidence" value="ECO:0007669"/>
    <property type="project" value="UniProtKB-UniRule"/>
</dbReference>
<dbReference type="PRINTS" id="PR00480">
    <property type="entry name" value="ASTACIN"/>
</dbReference>
<evidence type="ECO:0000256" key="2">
    <source>
        <dbReference type="ARBA" id="ARBA00025529"/>
    </source>
</evidence>
<comment type="function">
    <text evidence="2">Zinc metalloprotease. Provoques deadhesion of endothelial cells from cell cultures, and also degradation of fibronectin, fibrinogen and gelatin in vitro. Its role in the venom is not fully understood but it might act as a spreading factor that facilitates diffusion of other venom toxins. Alternatively, it might be involved in the proteolytic processing of other venom toxins or it might play a role in extra-oral digestion of prey.</text>
</comment>
<feature type="active site" evidence="3">
    <location>
        <position position="127"/>
    </location>
</feature>
<accession>A0AAQ4E9V3</accession>
<keyword evidence="7" id="KW-1185">Reference proteome</keyword>
<dbReference type="CDD" id="cd04280">
    <property type="entry name" value="ZnMc_astacin_like"/>
    <property type="match status" value="1"/>
</dbReference>
<dbReference type="InterPro" id="IPR001506">
    <property type="entry name" value="Peptidase_M12A"/>
</dbReference>
<sequence>MKLVKESNLEKLSNSKQRFTTYAVVKDRALTWPDGTVFYKYDPDSFPPGPEEEEESEDSERYIIVQAMQLIQEKTCVKFEPHTDQKNFVTFAHRPGRCASHVGMQGEEQVVALDLSYCPGLGQVAHELLHVLGFFHEHSRPDRDEYVDVLWDNIKPDANQSFWLKPETEADTLGEPYDYESVMHYPFDAFAVKEAEPTLLPKSVNVKRETLGKAYAEGFLTDTDITQINVLYTCGKQPS</sequence>
<feature type="domain" description="Peptidase M12A" evidence="5">
    <location>
        <begin position="23"/>
        <end position="235"/>
    </location>
</feature>
<dbReference type="SUPFAM" id="SSF55486">
    <property type="entry name" value="Metalloproteases ('zincins'), catalytic domain"/>
    <property type="match status" value="1"/>
</dbReference>
<dbReference type="AlphaFoldDB" id="A0AAQ4E9V3"/>
<evidence type="ECO:0000313" key="7">
    <source>
        <dbReference type="Proteomes" id="UP001321473"/>
    </source>
</evidence>
<evidence type="ECO:0000256" key="1">
    <source>
        <dbReference type="ARBA" id="ARBA00011245"/>
    </source>
</evidence>
<keyword evidence="3 4" id="KW-0378">Hydrolase</keyword>
<evidence type="ECO:0000313" key="6">
    <source>
        <dbReference type="EMBL" id="KAK8771464.1"/>
    </source>
</evidence>